<evidence type="ECO:0000313" key="3">
    <source>
        <dbReference type="Proteomes" id="UP000789901"/>
    </source>
</evidence>
<name>A0ABN7WZV0_GIGMA</name>
<gene>
    <name evidence="2" type="ORF">GMARGA_LOCUS36230</name>
</gene>
<sequence length="123" mass="14024">MPLLKKFNPSTSEDTSTKIEEQNSRYDQTPKIIKMMSEVQIEVNNTQIQTDPILLDQGTNTFRGSYTQIEENRNQIVNAMGIVLAQGSTLEQKARTIKQSSEQYSQPKSYSEIVRRLSITGHE</sequence>
<feature type="region of interest" description="Disordered" evidence="1">
    <location>
        <begin position="1"/>
        <end position="22"/>
    </location>
</feature>
<comment type="caution">
    <text evidence="2">The sequence shown here is derived from an EMBL/GenBank/DDBJ whole genome shotgun (WGS) entry which is preliminary data.</text>
</comment>
<organism evidence="2 3">
    <name type="scientific">Gigaspora margarita</name>
    <dbReference type="NCBI Taxonomy" id="4874"/>
    <lineage>
        <taxon>Eukaryota</taxon>
        <taxon>Fungi</taxon>
        <taxon>Fungi incertae sedis</taxon>
        <taxon>Mucoromycota</taxon>
        <taxon>Glomeromycotina</taxon>
        <taxon>Glomeromycetes</taxon>
        <taxon>Diversisporales</taxon>
        <taxon>Gigasporaceae</taxon>
        <taxon>Gigaspora</taxon>
    </lineage>
</organism>
<reference evidence="2 3" key="1">
    <citation type="submission" date="2021-06" db="EMBL/GenBank/DDBJ databases">
        <authorList>
            <person name="Kallberg Y."/>
            <person name="Tangrot J."/>
            <person name="Rosling A."/>
        </authorList>
    </citation>
    <scope>NUCLEOTIDE SEQUENCE [LARGE SCALE GENOMIC DNA]</scope>
    <source>
        <strain evidence="2 3">120-4 pot B 10/14</strain>
    </source>
</reference>
<dbReference type="Proteomes" id="UP000789901">
    <property type="component" value="Unassembled WGS sequence"/>
</dbReference>
<protein>
    <submittedName>
        <fullName evidence="2">42547_t:CDS:1</fullName>
    </submittedName>
</protein>
<proteinExistence type="predicted"/>
<feature type="non-terminal residue" evidence="2">
    <location>
        <position position="123"/>
    </location>
</feature>
<accession>A0ABN7WZV0</accession>
<keyword evidence="3" id="KW-1185">Reference proteome</keyword>
<evidence type="ECO:0000313" key="2">
    <source>
        <dbReference type="EMBL" id="CAG8842880.1"/>
    </source>
</evidence>
<dbReference type="EMBL" id="CAJVQB010070541">
    <property type="protein sequence ID" value="CAG8842880.1"/>
    <property type="molecule type" value="Genomic_DNA"/>
</dbReference>
<evidence type="ECO:0000256" key="1">
    <source>
        <dbReference type="SAM" id="MobiDB-lite"/>
    </source>
</evidence>